<reference evidence="1 2" key="1">
    <citation type="submission" date="2011-08" db="EMBL/GenBank/DDBJ databases">
        <authorList>
            <person name="Liu Z.J."/>
            <person name="Shi F.L."/>
            <person name="Lu J.Q."/>
            <person name="Li M."/>
            <person name="Wang Z.L."/>
        </authorList>
    </citation>
    <scope>NUCLEOTIDE SEQUENCE [LARGE SCALE GENOMIC DNA]</scope>
    <source>
        <strain evidence="1 2">USNM 41457</strain>
    </source>
</reference>
<evidence type="ECO:0000313" key="2">
    <source>
        <dbReference type="Proteomes" id="UP000003163"/>
    </source>
</evidence>
<proteinExistence type="predicted"/>
<accession>J8ZW98</accession>
<evidence type="ECO:0000313" key="1">
    <source>
        <dbReference type="EMBL" id="EJW03968.1"/>
    </source>
</evidence>
<protein>
    <submittedName>
        <fullName evidence="1">Uncharacterized protein</fullName>
    </submittedName>
</protein>
<dbReference type="HOGENOM" id="CLU_1602690_0_0_1"/>
<dbReference type="InParanoid" id="J8ZW98"/>
<sequence>MKKDFVRFLSQSLIFYEFVMGNDSTRTSTLQVRHMALQNNDSNLGNLTIEQNLPMDQVEITRTLITAYVYKTLSDEYSLLSLSNSSILFDSVYVDIFLFDNIISDNSANFIKNVIVKNSDVENLNISPEVINIMFKKYEAYIRKKEYLKRLQKNNKSKLKNNKLRN</sequence>
<organism evidence="1 2">
    <name type="scientific">Edhazardia aedis (strain USNM 41457)</name>
    <name type="common">Microsporidian parasite</name>
    <dbReference type="NCBI Taxonomy" id="1003232"/>
    <lineage>
        <taxon>Eukaryota</taxon>
        <taxon>Fungi</taxon>
        <taxon>Fungi incertae sedis</taxon>
        <taxon>Microsporidia</taxon>
        <taxon>Edhazardia</taxon>
    </lineage>
</organism>
<comment type="caution">
    <text evidence="1">The sequence shown here is derived from an EMBL/GenBank/DDBJ whole genome shotgun (WGS) entry which is preliminary data.</text>
</comment>
<dbReference type="VEuPathDB" id="MicrosporidiaDB:EDEG_01735"/>
<keyword evidence="2" id="KW-1185">Reference proteome</keyword>
<dbReference type="Proteomes" id="UP000003163">
    <property type="component" value="Unassembled WGS sequence"/>
</dbReference>
<reference evidence="2" key="2">
    <citation type="submission" date="2015-07" db="EMBL/GenBank/DDBJ databases">
        <title>Contrasting host-pathogen interactions and genome evolution in two generalist and specialist microsporidian pathogens of mosquitoes.</title>
        <authorList>
            <consortium name="The Broad Institute Genomics Platform"/>
            <consortium name="The Broad Institute Genome Sequencing Center for Infectious Disease"/>
            <person name="Cuomo C.A."/>
            <person name="Sanscrainte N.D."/>
            <person name="Goldberg J.M."/>
            <person name="Heiman D."/>
            <person name="Young S."/>
            <person name="Zeng Q."/>
            <person name="Becnel J.J."/>
            <person name="Birren B.W."/>
        </authorList>
    </citation>
    <scope>NUCLEOTIDE SEQUENCE [LARGE SCALE GENOMIC DNA]</scope>
    <source>
        <strain evidence="2">USNM 41457</strain>
    </source>
</reference>
<gene>
    <name evidence="1" type="ORF">EDEG_01735</name>
</gene>
<dbReference type="AlphaFoldDB" id="J8ZW98"/>
<dbReference type="EMBL" id="AFBI03000026">
    <property type="protein sequence ID" value="EJW03968.1"/>
    <property type="molecule type" value="Genomic_DNA"/>
</dbReference>
<name>J8ZW98_EDHAE</name>